<keyword evidence="1" id="KW-0472">Membrane</keyword>
<sequence length="161" mass="17221">MQQEINPQSVLQDKTEKGMHMLKSFPKKFGSKSTLYLILGSIAVVLLGVATGWFFSGVSLGQSGKTGAVVSEGEKEPGELGEITNGDKLNEAEGILKVGGIKGEGNYNLERPGGASQTVYLTSTTIDLQPMVDKKVHVWGETLSAVNAPWLMDVVKVKVVE</sequence>
<dbReference type="STRING" id="1802516.A3A75_01340"/>
<evidence type="ECO:0000313" key="2">
    <source>
        <dbReference type="EMBL" id="OGM60030.1"/>
    </source>
</evidence>
<feature type="transmembrane region" description="Helical" evidence="1">
    <location>
        <begin position="35"/>
        <end position="55"/>
    </location>
</feature>
<dbReference type="Proteomes" id="UP000179018">
    <property type="component" value="Unassembled WGS sequence"/>
</dbReference>
<protein>
    <submittedName>
        <fullName evidence="2">Uncharacterized protein</fullName>
    </submittedName>
</protein>
<name>A0A1F8B7X5_9BACT</name>
<dbReference type="EMBL" id="MGHC01000011">
    <property type="protein sequence ID" value="OGM60030.1"/>
    <property type="molecule type" value="Genomic_DNA"/>
</dbReference>
<accession>A0A1F8B7X5</accession>
<proteinExistence type="predicted"/>
<evidence type="ECO:0000313" key="3">
    <source>
        <dbReference type="Proteomes" id="UP000179018"/>
    </source>
</evidence>
<organism evidence="2 3">
    <name type="scientific">Candidatus Woesebacteria bacterium RIFCSPLOWO2_01_FULL_39_10</name>
    <dbReference type="NCBI Taxonomy" id="1802516"/>
    <lineage>
        <taxon>Bacteria</taxon>
        <taxon>Candidatus Woeseibacteriota</taxon>
    </lineage>
</organism>
<keyword evidence="1" id="KW-0812">Transmembrane</keyword>
<gene>
    <name evidence="2" type="ORF">A3A75_01340</name>
</gene>
<keyword evidence="1" id="KW-1133">Transmembrane helix</keyword>
<comment type="caution">
    <text evidence="2">The sequence shown here is derived from an EMBL/GenBank/DDBJ whole genome shotgun (WGS) entry which is preliminary data.</text>
</comment>
<dbReference type="AlphaFoldDB" id="A0A1F8B7X5"/>
<evidence type="ECO:0000256" key="1">
    <source>
        <dbReference type="SAM" id="Phobius"/>
    </source>
</evidence>
<reference evidence="2 3" key="1">
    <citation type="journal article" date="2016" name="Nat. Commun.">
        <title>Thousands of microbial genomes shed light on interconnected biogeochemical processes in an aquifer system.</title>
        <authorList>
            <person name="Anantharaman K."/>
            <person name="Brown C.T."/>
            <person name="Hug L.A."/>
            <person name="Sharon I."/>
            <person name="Castelle C.J."/>
            <person name="Probst A.J."/>
            <person name="Thomas B.C."/>
            <person name="Singh A."/>
            <person name="Wilkins M.J."/>
            <person name="Karaoz U."/>
            <person name="Brodie E.L."/>
            <person name="Williams K.H."/>
            <person name="Hubbard S.S."/>
            <person name="Banfield J.F."/>
        </authorList>
    </citation>
    <scope>NUCLEOTIDE SEQUENCE [LARGE SCALE GENOMIC DNA]</scope>
</reference>